<dbReference type="SMART" id="SM00164">
    <property type="entry name" value="TBC"/>
    <property type="match status" value="1"/>
</dbReference>
<dbReference type="Gene3D" id="1.10.8.270">
    <property type="entry name" value="putative rabgap domain of human tbc1 domain family member 14 like domains"/>
    <property type="match status" value="1"/>
</dbReference>
<dbReference type="InterPro" id="IPR035969">
    <property type="entry name" value="Rab-GAP_TBC_sf"/>
</dbReference>
<evidence type="ECO:0000313" key="3">
    <source>
        <dbReference type="Proteomes" id="UP001473302"/>
    </source>
</evidence>
<comment type="caution">
    <text evidence="2">The sequence shown here is derived from an EMBL/GenBank/DDBJ whole genome shotgun (WGS) entry which is preliminary data.</text>
</comment>
<proteinExistence type="predicted"/>
<dbReference type="InterPro" id="IPR000195">
    <property type="entry name" value="Rab-GAP-TBC_dom"/>
</dbReference>
<organism evidence="2 3">
    <name type="scientific">Mucor flavus</name>
    <dbReference type="NCBI Taxonomy" id="439312"/>
    <lineage>
        <taxon>Eukaryota</taxon>
        <taxon>Fungi</taxon>
        <taxon>Fungi incertae sedis</taxon>
        <taxon>Mucoromycota</taxon>
        <taxon>Mucoromycotina</taxon>
        <taxon>Mucoromycetes</taxon>
        <taxon>Mucorales</taxon>
        <taxon>Mucorineae</taxon>
        <taxon>Mucoraceae</taxon>
        <taxon>Mucor</taxon>
    </lineage>
</organism>
<sequence length="471" mass="55139">MHSKENNGLHQAFQYLSTLSAHSIFSRKSNSLLHEPETHSIITQESVEDFSPFTSRSNSNITISSIDSPTPSIHCLEEPWRLLEDGNIQHDYFFSDRQDLYNGNNDQIERDSYGFKRPTQWVQIKHLHQFDIYYQPILDKQQQTWDRMVTEFGGIYPTADNLIRTFFVIFAVKTNVRNGIPSLHRGKVWMHYSGAKSKMQDNPELYQSLVNTALSMGDHNEYAEIIQRDLHRTFPDNSKFACEFLTQRDGTMVMESPETNRKLASLRRILLAFSIHSPHIGYCQSLNYLAGFFLLFVEKEEEAFWMMVSTVHDYMPKNMYDVTMEGANIDQAVLMMVLQERLPKSIWEKINNNSESGLPPITLVTSHWFLTMFINILPVETVLRIWDCFFIEGYSVMFRVALTIMQMNKDRISKLQDPIEIFQILQNMPRRLIDCATFMEYVFSDQNLFAAIDQDHIIDRRNRFKASQKHC</sequence>
<evidence type="ECO:0000313" key="2">
    <source>
        <dbReference type="EMBL" id="GAA5815176.1"/>
    </source>
</evidence>
<protein>
    <recommendedName>
        <fullName evidence="1">Rab-GAP TBC domain-containing protein</fullName>
    </recommendedName>
</protein>
<accession>A0ABP9Z7X4</accession>
<dbReference type="Pfam" id="PF00566">
    <property type="entry name" value="RabGAP-TBC"/>
    <property type="match status" value="1"/>
</dbReference>
<dbReference type="InterPro" id="IPR050302">
    <property type="entry name" value="Rab_GAP_TBC_domain"/>
</dbReference>
<gene>
    <name evidence="2" type="ORF">MFLAVUS_008682</name>
</gene>
<keyword evidence="3" id="KW-1185">Reference proteome</keyword>
<name>A0ABP9Z7X4_9FUNG</name>
<dbReference type="Gene3D" id="1.10.472.80">
    <property type="entry name" value="Ypt/Rab-GAP domain of gyp1p, domain 3"/>
    <property type="match status" value="1"/>
</dbReference>
<dbReference type="EMBL" id="BAABUK010000024">
    <property type="protein sequence ID" value="GAA5815176.1"/>
    <property type="molecule type" value="Genomic_DNA"/>
</dbReference>
<reference evidence="2 3" key="1">
    <citation type="submission" date="2024-04" db="EMBL/GenBank/DDBJ databases">
        <title>genome sequences of Mucor flavus KT1a and Helicostylum pulchrum KT1b strains isolated from the surface of a dry-aged beef.</title>
        <authorList>
            <person name="Toyotome T."/>
            <person name="Hosono M."/>
            <person name="Torimaru M."/>
            <person name="Fukuda K."/>
            <person name="Mikami N."/>
        </authorList>
    </citation>
    <scope>NUCLEOTIDE SEQUENCE [LARGE SCALE GENOMIC DNA]</scope>
    <source>
        <strain evidence="2 3">KT1a</strain>
    </source>
</reference>
<dbReference type="PANTHER" id="PTHR47219:SF20">
    <property type="entry name" value="TBC1 DOMAIN FAMILY MEMBER 2B"/>
    <property type="match status" value="1"/>
</dbReference>
<evidence type="ECO:0000259" key="1">
    <source>
        <dbReference type="PROSITE" id="PS50086"/>
    </source>
</evidence>
<feature type="domain" description="Rab-GAP TBC" evidence="1">
    <location>
        <begin position="179"/>
        <end position="393"/>
    </location>
</feature>
<dbReference type="SUPFAM" id="SSF47923">
    <property type="entry name" value="Ypt/Rab-GAP domain of gyp1p"/>
    <property type="match status" value="2"/>
</dbReference>
<dbReference type="PROSITE" id="PS50086">
    <property type="entry name" value="TBC_RABGAP"/>
    <property type="match status" value="1"/>
</dbReference>
<dbReference type="Proteomes" id="UP001473302">
    <property type="component" value="Unassembled WGS sequence"/>
</dbReference>
<dbReference type="PANTHER" id="PTHR47219">
    <property type="entry name" value="RAB GTPASE-ACTIVATING PROTEIN 1-LIKE"/>
    <property type="match status" value="1"/>
</dbReference>